<feature type="transmembrane region" description="Helical" evidence="10">
    <location>
        <begin position="163"/>
        <end position="186"/>
    </location>
</feature>
<dbReference type="InterPro" id="IPR059112">
    <property type="entry name" value="CysZ/EI24"/>
</dbReference>
<evidence type="ECO:0000256" key="3">
    <source>
        <dbReference type="ARBA" id="ARBA00022475"/>
    </source>
</evidence>
<evidence type="ECO:0000256" key="5">
    <source>
        <dbReference type="ARBA" id="ARBA00022605"/>
    </source>
</evidence>
<feature type="transmembrane region" description="Helical" evidence="10">
    <location>
        <begin position="74"/>
        <end position="104"/>
    </location>
</feature>
<keyword evidence="6 10" id="KW-0812">Transmembrane</keyword>
<organism evidence="11 12">
    <name type="scientific">Halosaccharopolyspora lacisalsi</name>
    <dbReference type="NCBI Taxonomy" id="1000566"/>
    <lineage>
        <taxon>Bacteria</taxon>
        <taxon>Bacillati</taxon>
        <taxon>Actinomycetota</taxon>
        <taxon>Actinomycetes</taxon>
        <taxon>Pseudonocardiales</taxon>
        <taxon>Pseudonocardiaceae</taxon>
        <taxon>Halosaccharopolyspora</taxon>
    </lineage>
</organism>
<keyword evidence="9 10" id="KW-0472">Membrane</keyword>
<evidence type="ECO:0000256" key="6">
    <source>
        <dbReference type="ARBA" id="ARBA00022692"/>
    </source>
</evidence>
<feature type="transmembrane region" description="Helical" evidence="10">
    <location>
        <begin position="207"/>
        <end position="228"/>
    </location>
</feature>
<evidence type="ECO:0000313" key="12">
    <source>
        <dbReference type="Proteomes" id="UP000569329"/>
    </source>
</evidence>
<gene>
    <name evidence="11" type="ORF">FHX42_003244</name>
</gene>
<evidence type="ECO:0000256" key="2">
    <source>
        <dbReference type="ARBA" id="ARBA00022448"/>
    </source>
</evidence>
<keyword evidence="2" id="KW-0813">Transport</keyword>
<keyword evidence="8" id="KW-0764">Sulfate transport</keyword>
<feature type="transmembrane region" description="Helical" evidence="10">
    <location>
        <begin position="137"/>
        <end position="157"/>
    </location>
</feature>
<dbReference type="GO" id="GO:0009675">
    <property type="term" value="F:high-affinity sulfate:proton symporter activity"/>
    <property type="evidence" value="ECO:0007669"/>
    <property type="project" value="TreeGrafter"/>
</dbReference>
<dbReference type="RefSeq" id="WP_182545127.1">
    <property type="nucleotide sequence ID" value="NZ_JACGWZ010000004.1"/>
</dbReference>
<dbReference type="PANTHER" id="PTHR37468:SF1">
    <property type="entry name" value="SULFATE TRANSPORTER CYSZ"/>
    <property type="match status" value="1"/>
</dbReference>
<dbReference type="AlphaFoldDB" id="A0A839E4N5"/>
<keyword evidence="7 10" id="KW-1133">Transmembrane helix</keyword>
<evidence type="ECO:0000256" key="9">
    <source>
        <dbReference type="ARBA" id="ARBA00023136"/>
    </source>
</evidence>
<dbReference type="PANTHER" id="PTHR37468">
    <property type="entry name" value="SULFATE TRANSPORTER CYSZ"/>
    <property type="match status" value="1"/>
</dbReference>
<evidence type="ECO:0000256" key="1">
    <source>
        <dbReference type="ARBA" id="ARBA00004141"/>
    </source>
</evidence>
<protein>
    <submittedName>
        <fullName evidence="11">CysZ protein</fullName>
    </submittedName>
</protein>
<name>A0A839E4N5_9PSEU</name>
<evidence type="ECO:0000256" key="7">
    <source>
        <dbReference type="ARBA" id="ARBA00022989"/>
    </source>
</evidence>
<keyword evidence="5" id="KW-0028">Amino-acid biosynthesis</keyword>
<dbReference type="InterPro" id="IPR050480">
    <property type="entry name" value="CysZ-like"/>
</dbReference>
<evidence type="ECO:0000256" key="10">
    <source>
        <dbReference type="SAM" id="Phobius"/>
    </source>
</evidence>
<dbReference type="GO" id="GO:0000103">
    <property type="term" value="P:sulfate assimilation"/>
    <property type="evidence" value="ECO:0007669"/>
    <property type="project" value="TreeGrafter"/>
</dbReference>
<evidence type="ECO:0000256" key="8">
    <source>
        <dbReference type="ARBA" id="ARBA00023032"/>
    </source>
</evidence>
<keyword evidence="3" id="KW-1003">Cell membrane</keyword>
<feature type="transmembrane region" description="Helical" evidence="10">
    <location>
        <begin position="24"/>
        <end position="49"/>
    </location>
</feature>
<evidence type="ECO:0000313" key="11">
    <source>
        <dbReference type="EMBL" id="MBA8825878.1"/>
    </source>
</evidence>
<dbReference type="GO" id="GO:0019344">
    <property type="term" value="P:cysteine biosynthetic process"/>
    <property type="evidence" value="ECO:0007669"/>
    <property type="project" value="TreeGrafter"/>
</dbReference>
<dbReference type="Pfam" id="PF07264">
    <property type="entry name" value="EI24"/>
    <property type="match status" value="1"/>
</dbReference>
<dbReference type="EMBL" id="JACGWZ010000004">
    <property type="protein sequence ID" value="MBA8825878.1"/>
    <property type="molecule type" value="Genomic_DNA"/>
</dbReference>
<keyword evidence="12" id="KW-1185">Reference proteome</keyword>
<keyword evidence="4" id="KW-0997">Cell inner membrane</keyword>
<evidence type="ECO:0000256" key="4">
    <source>
        <dbReference type="ARBA" id="ARBA00022519"/>
    </source>
</evidence>
<comment type="subcellular location">
    <subcellularLocation>
        <location evidence="1">Membrane</location>
        <topology evidence="1">Multi-pass membrane protein</topology>
    </subcellularLocation>
</comment>
<dbReference type="GO" id="GO:0005886">
    <property type="term" value="C:plasma membrane"/>
    <property type="evidence" value="ECO:0007669"/>
    <property type="project" value="TreeGrafter"/>
</dbReference>
<comment type="caution">
    <text evidence="11">The sequence shown here is derived from an EMBL/GenBank/DDBJ whole genome shotgun (WGS) entry which is preliminary data.</text>
</comment>
<sequence length="257" mass="26831">MHEFAAGARALGAGFGVILRSPKLLALGALPALISAVLYLAAIGGLTYFSGDVASWMTPFADDWTSFWRGGMRIVLAVALVAVAVLVASLSFVVVTLLIGGPFYEHIAEIAERRIGLDSSDDGAGPLRSLLRGLGDAVKLVSVALSGAAVLFCLGFVPIVGQIAAPILGVLFGAWIISLEMVGLVFQRRGRGMRQRHRVLRGERATVLGFGVPTYLLCLVPVLQLVVIPSAVVGGTMLAHRLLGPARSVPAESAPTP</sequence>
<accession>A0A839E4N5</accession>
<dbReference type="Proteomes" id="UP000569329">
    <property type="component" value="Unassembled WGS sequence"/>
</dbReference>
<reference evidence="11 12" key="1">
    <citation type="submission" date="2020-07" db="EMBL/GenBank/DDBJ databases">
        <title>Sequencing the genomes of 1000 actinobacteria strains.</title>
        <authorList>
            <person name="Klenk H.-P."/>
        </authorList>
    </citation>
    <scope>NUCLEOTIDE SEQUENCE [LARGE SCALE GENOMIC DNA]</scope>
    <source>
        <strain evidence="11 12">DSM 45975</strain>
    </source>
</reference>
<proteinExistence type="predicted"/>